<accession>A0ABX2D4W2</accession>
<keyword evidence="4" id="KW-0175">Coiled coil</keyword>
<evidence type="ECO:0000256" key="2">
    <source>
        <dbReference type="ARBA" id="ARBA00022737"/>
    </source>
</evidence>
<dbReference type="PROSITE" id="PS50082">
    <property type="entry name" value="WD_REPEATS_2"/>
    <property type="match status" value="11"/>
</dbReference>
<dbReference type="InterPro" id="IPR019775">
    <property type="entry name" value="WD40_repeat_CS"/>
</dbReference>
<dbReference type="InterPro" id="IPR011047">
    <property type="entry name" value="Quinoprotein_ADH-like_sf"/>
</dbReference>
<dbReference type="InterPro" id="IPR000157">
    <property type="entry name" value="TIR_dom"/>
</dbReference>
<feature type="domain" description="TIR" evidence="5">
    <location>
        <begin position="4"/>
        <end position="129"/>
    </location>
</feature>
<dbReference type="InterPro" id="IPR015943">
    <property type="entry name" value="WD40/YVTN_repeat-like_dom_sf"/>
</dbReference>
<dbReference type="PANTHER" id="PTHR22847">
    <property type="entry name" value="WD40 REPEAT PROTEIN"/>
    <property type="match status" value="1"/>
</dbReference>
<keyword evidence="1 3" id="KW-0853">WD repeat</keyword>
<feature type="repeat" description="WD" evidence="3">
    <location>
        <begin position="1188"/>
        <end position="1223"/>
    </location>
</feature>
<dbReference type="Pfam" id="PF20703">
    <property type="entry name" value="nSTAND1"/>
    <property type="match status" value="1"/>
</dbReference>
<dbReference type="SMART" id="SM00320">
    <property type="entry name" value="WD40"/>
    <property type="match status" value="14"/>
</dbReference>
<dbReference type="SUPFAM" id="SSF52540">
    <property type="entry name" value="P-loop containing nucleoside triphosphate hydrolases"/>
    <property type="match status" value="1"/>
</dbReference>
<keyword evidence="2" id="KW-0677">Repeat</keyword>
<keyword evidence="7" id="KW-1185">Reference proteome</keyword>
<dbReference type="Pfam" id="PF23389">
    <property type="entry name" value="Beta-prop_WDR19_1st"/>
    <property type="match status" value="1"/>
</dbReference>
<dbReference type="PANTHER" id="PTHR22847:SF637">
    <property type="entry name" value="WD REPEAT DOMAIN 5B"/>
    <property type="match status" value="1"/>
</dbReference>
<feature type="repeat" description="WD" evidence="3">
    <location>
        <begin position="838"/>
        <end position="872"/>
    </location>
</feature>
<dbReference type="SUPFAM" id="SSF50998">
    <property type="entry name" value="Quinoprotein alcohol dehydrogenase-like"/>
    <property type="match status" value="1"/>
</dbReference>
<dbReference type="InterPro" id="IPR035897">
    <property type="entry name" value="Toll_tir_struct_dom_sf"/>
</dbReference>
<dbReference type="Pfam" id="PF00400">
    <property type="entry name" value="WD40"/>
    <property type="match status" value="8"/>
</dbReference>
<evidence type="ECO:0000259" key="5">
    <source>
        <dbReference type="PROSITE" id="PS50104"/>
    </source>
</evidence>
<evidence type="ECO:0000256" key="4">
    <source>
        <dbReference type="SAM" id="Coils"/>
    </source>
</evidence>
<organism evidence="6 7">
    <name type="scientific">Microcoleus asticus IPMA8</name>
    <dbReference type="NCBI Taxonomy" id="2563858"/>
    <lineage>
        <taxon>Bacteria</taxon>
        <taxon>Bacillati</taxon>
        <taxon>Cyanobacteriota</taxon>
        <taxon>Cyanophyceae</taxon>
        <taxon>Oscillatoriophycideae</taxon>
        <taxon>Oscillatoriales</taxon>
        <taxon>Microcoleaceae</taxon>
        <taxon>Microcoleus</taxon>
        <taxon>Microcoleus asticus</taxon>
    </lineage>
</organism>
<dbReference type="Gene3D" id="2.130.10.10">
    <property type="entry name" value="YVTN repeat-like/Quinoprotein amine dehydrogenase"/>
    <property type="match status" value="3"/>
</dbReference>
<dbReference type="InterPro" id="IPR049052">
    <property type="entry name" value="nSTAND1"/>
</dbReference>
<dbReference type="CDD" id="cd00200">
    <property type="entry name" value="WD40"/>
    <property type="match status" value="2"/>
</dbReference>
<feature type="repeat" description="WD" evidence="3">
    <location>
        <begin position="1013"/>
        <end position="1053"/>
    </location>
</feature>
<feature type="repeat" description="WD" evidence="3">
    <location>
        <begin position="760"/>
        <end position="787"/>
    </location>
</feature>
<feature type="repeat" description="WD" evidence="3">
    <location>
        <begin position="714"/>
        <end position="755"/>
    </location>
</feature>
<feature type="repeat" description="WD" evidence="3">
    <location>
        <begin position="929"/>
        <end position="961"/>
    </location>
</feature>
<evidence type="ECO:0000256" key="3">
    <source>
        <dbReference type="PROSITE-ProRule" id="PRU00221"/>
    </source>
</evidence>
<dbReference type="RefSeq" id="WP_172190554.1">
    <property type="nucleotide sequence ID" value="NZ_CAWPPK010000312.1"/>
</dbReference>
<comment type="caution">
    <text evidence="6">The sequence shown here is derived from an EMBL/GenBank/DDBJ whole genome shotgun (WGS) entry which is preliminary data.</text>
</comment>
<protein>
    <submittedName>
        <fullName evidence="6">Protein TolB</fullName>
    </submittedName>
</protein>
<dbReference type="Pfam" id="PF13676">
    <property type="entry name" value="TIR_2"/>
    <property type="match status" value="1"/>
</dbReference>
<dbReference type="SUPFAM" id="SSF52200">
    <property type="entry name" value="Toll/Interleukin receptor TIR domain"/>
    <property type="match status" value="1"/>
</dbReference>
<dbReference type="PROSITE" id="PS00678">
    <property type="entry name" value="WD_REPEATS_1"/>
    <property type="match status" value="3"/>
</dbReference>
<feature type="repeat" description="WD" evidence="3">
    <location>
        <begin position="1147"/>
        <end position="1188"/>
    </location>
</feature>
<dbReference type="InterPro" id="IPR036322">
    <property type="entry name" value="WD40_repeat_dom_sf"/>
</dbReference>
<feature type="coiled-coil region" evidence="4">
    <location>
        <begin position="508"/>
        <end position="535"/>
    </location>
</feature>
<dbReference type="Gene3D" id="3.40.50.10140">
    <property type="entry name" value="Toll/interleukin-1 receptor homology (TIR) domain"/>
    <property type="match status" value="1"/>
</dbReference>
<dbReference type="PROSITE" id="PS50104">
    <property type="entry name" value="TIR"/>
    <property type="match status" value="1"/>
</dbReference>
<feature type="repeat" description="WD" evidence="3">
    <location>
        <begin position="1230"/>
        <end position="1261"/>
    </location>
</feature>
<dbReference type="InterPro" id="IPR020472">
    <property type="entry name" value="WD40_PAC1"/>
</dbReference>
<dbReference type="Proteomes" id="UP000702425">
    <property type="component" value="Unassembled WGS sequence"/>
</dbReference>
<dbReference type="InterPro" id="IPR027417">
    <property type="entry name" value="P-loop_NTPase"/>
</dbReference>
<evidence type="ECO:0000313" key="7">
    <source>
        <dbReference type="Proteomes" id="UP000702425"/>
    </source>
</evidence>
<dbReference type="InterPro" id="IPR001680">
    <property type="entry name" value="WD40_rpt"/>
</dbReference>
<dbReference type="EMBL" id="SRRZ01000094">
    <property type="protein sequence ID" value="NQE36680.1"/>
    <property type="molecule type" value="Genomic_DNA"/>
</dbReference>
<evidence type="ECO:0000256" key="1">
    <source>
        <dbReference type="ARBA" id="ARBA00022574"/>
    </source>
</evidence>
<proteinExistence type="predicted"/>
<dbReference type="InterPro" id="IPR057855">
    <property type="entry name" value="Beta-prop_WDR19_1st"/>
</dbReference>
<feature type="repeat" description="WD" evidence="3">
    <location>
        <begin position="970"/>
        <end position="1012"/>
    </location>
</feature>
<feature type="repeat" description="WD" evidence="3">
    <location>
        <begin position="879"/>
        <end position="912"/>
    </location>
</feature>
<dbReference type="PRINTS" id="PR00320">
    <property type="entry name" value="GPROTEINBRPT"/>
</dbReference>
<name>A0ABX2D4W2_9CYAN</name>
<evidence type="ECO:0000313" key="6">
    <source>
        <dbReference type="EMBL" id="NQE36680.1"/>
    </source>
</evidence>
<dbReference type="PROSITE" id="PS50294">
    <property type="entry name" value="WD_REPEATS_REGION"/>
    <property type="match status" value="9"/>
</dbReference>
<feature type="repeat" description="WD" evidence="3">
    <location>
        <begin position="1278"/>
        <end position="1304"/>
    </location>
</feature>
<gene>
    <name evidence="6" type="primary">tolB_4</name>
    <name evidence="6" type="ORF">E5S67_04445</name>
</gene>
<reference evidence="6 7" key="1">
    <citation type="journal article" date="2020" name="Sci. Rep.">
        <title>A novel cyanobacterial geosmin producer, revising GeoA distribution and dispersion patterns in Bacteria.</title>
        <authorList>
            <person name="Churro C."/>
            <person name="Semedo-Aguiar A.P."/>
            <person name="Silva A.D."/>
            <person name="Pereira-Leal J.B."/>
            <person name="Leite R.B."/>
        </authorList>
    </citation>
    <scope>NUCLEOTIDE SEQUENCE [LARGE SCALE GENOMIC DNA]</scope>
    <source>
        <strain evidence="6 7">IPMA8</strain>
    </source>
</reference>
<sequence>MKTAQYDLFISYADADSDWVEGYLLDCLKQAGVRYHSEAAFALGTVRLLEFERAIEQSDRMLLVLSPAYLADGFNQFIDLLAQYYGFDSATWPVIPLVLQPVKLPLRLNSLIKLNATNPTEWEEATRHLCADLKRPVPASSPKPPCPYPGMVSFREDNSDCFFGRDAEVKELVERLRLHPFISVIGPSGNGKSSLVFAGLIPALRRSGLFGSGDWLVRTIRPGETPLAELKTALGNDLANPKLAVTQALASQPNAQRLLLVIDQFEEVFTLTREEAAPFQKALLQLIDTPNCYLILTVRADFYAELMESPLWRNIQSYRMEIVPPDAVGLRQAIIRPAENADVFIEAALIERLVADAVGEPGVLPLLQETLVLLWEKVERRFLPLRAYETLVLTSPAYSNFDASNRTGLQAAIANRADYALVALSEEEQQVARRIFLRLIQFGEGRADTRRQQSVEQLRVSGDNPYLFDWTLLYLAGRRLLTLSGGEENSSRKVDIAHEALISGWSTLQLWLRERREAEQTRRRLMRQVEEWVRLGKGSGGLLDEVELAEAERWLESPDAAELGYDETLLTLAEASKRAIQEAKEREEAARQRELNLIRERLEQEEKAAEQERKARKAAQTQTKVAITAAGLVSIAAVVALWQWNQAVQGEIETLTALSQSQLSQNNQLEGLIESVRAGKKLKQPILWLPNRVRLETVATLAKAVYEVQERTRLEGHSREVRSVSFSPDGKMIASAGEDATVKLWSRDGKELLRSLKLKDSVTSVSFSPDSKMIVSGSKDGKLTLWNRDGKELSSFDYHNQIPINSVSFSSDGKKIASADEKGIIKLSNPNGKLLKTLKGHTEKVYRVRFSPNGERIASASADKTVRLWNLEGKLLRTFEGHTTDVKSVSFSPKDNKTLVSASMDGTVLLWKNVNVTEPIPPPDELDYIDRHNGPVNDVSFSPNGETFATAGEDNIVKLWDKQGELLETLKGHTGPVHSLSFSPKDNKTLVSVGDDNTVRIWKLNHTSSLQVLTSHSDPANSVSFSPKDQILASVSNEVVKLWSLPSGEEPSLKHTLKGYVLAFSPDGKTIATASISKDNPKNNAVKLWNLNGQELKTSEGHKGVVTNLSFSSDGQMIAFASEDNTRNNNTSEGNPVKLWHLNGEKIETLDEAASNISFSPNRPILALGGLDGTLKLWNFNNKELKNLGKHEGRVTSVSFSPDGQMIASASELDNTVKLWNIDGKDPKTLRGHDDWVTSVSFSPDAQIIACADENTVKLWSRDGKELATLKGLLDSRIRSVSFSQNGTMIAAASEDKPVILWNLGLDYLLDRGCNWLRESNYLKTKKEYQEVCK</sequence>
<feature type="coiled-coil region" evidence="4">
    <location>
        <begin position="572"/>
        <end position="622"/>
    </location>
</feature>
<dbReference type="SUPFAM" id="SSF50978">
    <property type="entry name" value="WD40 repeat-like"/>
    <property type="match status" value="1"/>
</dbReference>